<organism evidence="2">
    <name type="scientific">marine metagenome</name>
    <dbReference type="NCBI Taxonomy" id="408172"/>
    <lineage>
        <taxon>unclassified sequences</taxon>
        <taxon>metagenomes</taxon>
        <taxon>ecological metagenomes</taxon>
    </lineage>
</organism>
<dbReference type="EMBL" id="UINC01193817">
    <property type="protein sequence ID" value="SVE09605.1"/>
    <property type="molecule type" value="Genomic_DNA"/>
</dbReference>
<protein>
    <submittedName>
        <fullName evidence="2">Uncharacterized protein</fullName>
    </submittedName>
</protein>
<name>A0A383AQW7_9ZZZZ</name>
<keyword evidence="1" id="KW-0175">Coiled coil</keyword>
<feature type="coiled-coil region" evidence="1">
    <location>
        <begin position="19"/>
        <end position="60"/>
    </location>
</feature>
<proteinExistence type="predicted"/>
<evidence type="ECO:0000313" key="2">
    <source>
        <dbReference type="EMBL" id="SVE09605.1"/>
    </source>
</evidence>
<sequence length="64" mass="7161">MEAIRLSNLEEHELMIVAIEKAAQEILDHTALIKELTGRIEELEAKAESASDELECINRVLDAT</sequence>
<reference evidence="2" key="1">
    <citation type="submission" date="2018-05" db="EMBL/GenBank/DDBJ databases">
        <authorList>
            <person name="Lanie J.A."/>
            <person name="Ng W.-L."/>
            <person name="Kazmierczak K.M."/>
            <person name="Andrzejewski T.M."/>
            <person name="Davidsen T.M."/>
            <person name="Wayne K.J."/>
            <person name="Tettelin H."/>
            <person name="Glass J.I."/>
            <person name="Rusch D."/>
            <person name="Podicherti R."/>
            <person name="Tsui H.-C.T."/>
            <person name="Winkler M.E."/>
        </authorList>
    </citation>
    <scope>NUCLEOTIDE SEQUENCE</scope>
</reference>
<gene>
    <name evidence="2" type="ORF">METZ01_LOCUS462459</name>
</gene>
<dbReference type="AlphaFoldDB" id="A0A383AQW7"/>
<accession>A0A383AQW7</accession>
<evidence type="ECO:0000256" key="1">
    <source>
        <dbReference type="SAM" id="Coils"/>
    </source>
</evidence>